<dbReference type="SUPFAM" id="SSF57959">
    <property type="entry name" value="Leucine zipper domain"/>
    <property type="match status" value="1"/>
</dbReference>
<keyword evidence="11" id="KW-1185">Reference proteome</keyword>
<dbReference type="GO" id="GO:0045944">
    <property type="term" value="P:positive regulation of transcription by RNA polymerase II"/>
    <property type="evidence" value="ECO:0007669"/>
    <property type="project" value="InterPro"/>
</dbReference>
<evidence type="ECO:0000256" key="7">
    <source>
        <dbReference type="ARBA" id="ARBA00023242"/>
    </source>
</evidence>
<dbReference type="PANTHER" id="PTHR46714:SF6">
    <property type="entry name" value="TRANSCRIPTIONAL ACTIVATOR HAC1"/>
    <property type="match status" value="1"/>
</dbReference>
<dbReference type="Proteomes" id="UP000275078">
    <property type="component" value="Unassembled WGS sequence"/>
</dbReference>
<dbReference type="PROSITE" id="PS50217">
    <property type="entry name" value="BZIP"/>
    <property type="match status" value="1"/>
</dbReference>
<evidence type="ECO:0000256" key="5">
    <source>
        <dbReference type="ARBA" id="ARBA00023163"/>
    </source>
</evidence>
<accession>A0A3N4IC01</accession>
<evidence type="ECO:0000256" key="4">
    <source>
        <dbReference type="ARBA" id="ARBA00023125"/>
    </source>
</evidence>
<dbReference type="PROSITE" id="PS00036">
    <property type="entry name" value="BZIP_BASIC"/>
    <property type="match status" value="1"/>
</dbReference>
<evidence type="ECO:0000256" key="2">
    <source>
        <dbReference type="ARBA" id="ARBA00007163"/>
    </source>
</evidence>
<evidence type="ECO:0000313" key="11">
    <source>
        <dbReference type="Proteomes" id="UP000275078"/>
    </source>
</evidence>
<dbReference type="GO" id="GO:0000981">
    <property type="term" value="F:DNA-binding transcription factor activity, RNA polymerase II-specific"/>
    <property type="evidence" value="ECO:0007669"/>
    <property type="project" value="InterPro"/>
</dbReference>
<evidence type="ECO:0000256" key="1">
    <source>
        <dbReference type="ARBA" id="ARBA00004123"/>
    </source>
</evidence>
<keyword evidence="3" id="KW-0805">Transcription regulation</keyword>
<keyword evidence="6" id="KW-0834">Unfolded protein response</keyword>
<sequence>MMNYTYNAPSPPNSIKEECGDDIDSRLVQTLGGPDYSPYYSNLSPQPSSPSDSYRSSQSHSPCPESQPQEEEKKPVKKRKSWGQQLPTPTTNLPPRKRAKTEAEKEQRRVERVLRNRLAAQTSRERKRKEMELLEEKKVSVEKENQDLKSEVYKLRLENESLTVRLAEMERNLAELRSYMVKPTQPTEAYELPATPESQTTDAYTDNSLFENCFDMDNVEHLDGTLNPNDLTFNEPLDNFATEEFTILGSTQHPAAVLCSHEDLQCLPRTGLIPPTQTGLDVIVLILAHFLMAAFQSLPETTKHLPEVSTHLSVWKSFLESWLKQTQSIEQLITSSLPLAHLILVATGLVSRNPFVETVSGFARTTSKEFSRALKSDVFLGHHPTVMKSVDFGPLI</sequence>
<keyword evidence="4" id="KW-0238">DNA-binding</keyword>
<dbReference type="InterPro" id="IPR004827">
    <property type="entry name" value="bZIP"/>
</dbReference>
<evidence type="ECO:0000256" key="6">
    <source>
        <dbReference type="ARBA" id="ARBA00023230"/>
    </source>
</evidence>
<dbReference type="GO" id="GO:0006986">
    <property type="term" value="P:response to unfolded protein"/>
    <property type="evidence" value="ECO:0007669"/>
    <property type="project" value="UniProtKB-KW"/>
</dbReference>
<dbReference type="Pfam" id="PF00170">
    <property type="entry name" value="bZIP_1"/>
    <property type="match status" value="1"/>
</dbReference>
<feature type="compositionally biased region" description="Low complexity" evidence="8">
    <location>
        <begin position="36"/>
        <end position="67"/>
    </location>
</feature>
<dbReference type="STRING" id="1160509.A0A3N4IC01"/>
<dbReference type="SMART" id="SM00338">
    <property type="entry name" value="BRLZ"/>
    <property type="match status" value="1"/>
</dbReference>
<dbReference type="Gene3D" id="1.20.5.170">
    <property type="match status" value="1"/>
</dbReference>
<proteinExistence type="inferred from homology"/>
<name>A0A3N4IC01_ASCIM</name>
<gene>
    <name evidence="10" type="ORF">BJ508DRAFT_374885</name>
</gene>
<dbReference type="EMBL" id="ML119663">
    <property type="protein sequence ID" value="RPA83622.1"/>
    <property type="molecule type" value="Genomic_DNA"/>
</dbReference>
<feature type="domain" description="BZIP" evidence="9">
    <location>
        <begin position="106"/>
        <end position="169"/>
    </location>
</feature>
<evidence type="ECO:0000256" key="3">
    <source>
        <dbReference type="ARBA" id="ARBA00023015"/>
    </source>
</evidence>
<reference evidence="10 11" key="1">
    <citation type="journal article" date="2018" name="Nat. Ecol. Evol.">
        <title>Pezizomycetes genomes reveal the molecular basis of ectomycorrhizal truffle lifestyle.</title>
        <authorList>
            <person name="Murat C."/>
            <person name="Payen T."/>
            <person name="Noel B."/>
            <person name="Kuo A."/>
            <person name="Morin E."/>
            <person name="Chen J."/>
            <person name="Kohler A."/>
            <person name="Krizsan K."/>
            <person name="Balestrini R."/>
            <person name="Da Silva C."/>
            <person name="Montanini B."/>
            <person name="Hainaut M."/>
            <person name="Levati E."/>
            <person name="Barry K.W."/>
            <person name="Belfiori B."/>
            <person name="Cichocki N."/>
            <person name="Clum A."/>
            <person name="Dockter R.B."/>
            <person name="Fauchery L."/>
            <person name="Guy J."/>
            <person name="Iotti M."/>
            <person name="Le Tacon F."/>
            <person name="Lindquist E.A."/>
            <person name="Lipzen A."/>
            <person name="Malagnac F."/>
            <person name="Mello A."/>
            <person name="Molinier V."/>
            <person name="Miyauchi S."/>
            <person name="Poulain J."/>
            <person name="Riccioni C."/>
            <person name="Rubini A."/>
            <person name="Sitrit Y."/>
            <person name="Splivallo R."/>
            <person name="Traeger S."/>
            <person name="Wang M."/>
            <person name="Zifcakova L."/>
            <person name="Wipf D."/>
            <person name="Zambonelli A."/>
            <person name="Paolocci F."/>
            <person name="Nowrousian M."/>
            <person name="Ottonello S."/>
            <person name="Baldrian P."/>
            <person name="Spatafora J.W."/>
            <person name="Henrissat B."/>
            <person name="Nagy L.G."/>
            <person name="Aury J.M."/>
            <person name="Wincker P."/>
            <person name="Grigoriev I.V."/>
            <person name="Bonfante P."/>
            <person name="Martin F.M."/>
        </authorList>
    </citation>
    <scope>NUCLEOTIDE SEQUENCE [LARGE SCALE GENOMIC DNA]</scope>
    <source>
        <strain evidence="10 11">RN42</strain>
    </source>
</reference>
<dbReference type="InterPro" id="IPR044280">
    <property type="entry name" value="Hac1/HY5"/>
</dbReference>
<comment type="subcellular location">
    <subcellularLocation>
        <location evidence="1">Nucleus</location>
    </subcellularLocation>
</comment>
<feature type="compositionally biased region" description="Basic and acidic residues" evidence="8">
    <location>
        <begin position="100"/>
        <end position="111"/>
    </location>
</feature>
<dbReference type="OrthoDB" id="674948at2759"/>
<keyword evidence="5" id="KW-0804">Transcription</keyword>
<evidence type="ECO:0000313" key="10">
    <source>
        <dbReference type="EMBL" id="RPA83622.1"/>
    </source>
</evidence>
<dbReference type="GO" id="GO:0003677">
    <property type="term" value="F:DNA binding"/>
    <property type="evidence" value="ECO:0007669"/>
    <property type="project" value="UniProtKB-KW"/>
</dbReference>
<dbReference type="PANTHER" id="PTHR46714">
    <property type="entry name" value="TRANSCRIPTIONAL ACTIVATOR HAC1"/>
    <property type="match status" value="1"/>
</dbReference>
<feature type="region of interest" description="Disordered" evidence="8">
    <location>
        <begin position="1"/>
        <end position="111"/>
    </location>
</feature>
<dbReference type="InterPro" id="IPR046347">
    <property type="entry name" value="bZIP_sf"/>
</dbReference>
<evidence type="ECO:0000259" key="9">
    <source>
        <dbReference type="PROSITE" id="PS50217"/>
    </source>
</evidence>
<comment type="similarity">
    <text evidence="2">Belongs to the bZIP family.</text>
</comment>
<keyword evidence="7" id="KW-0539">Nucleus</keyword>
<organism evidence="10 11">
    <name type="scientific">Ascobolus immersus RN42</name>
    <dbReference type="NCBI Taxonomy" id="1160509"/>
    <lineage>
        <taxon>Eukaryota</taxon>
        <taxon>Fungi</taxon>
        <taxon>Dikarya</taxon>
        <taxon>Ascomycota</taxon>
        <taxon>Pezizomycotina</taxon>
        <taxon>Pezizomycetes</taxon>
        <taxon>Pezizales</taxon>
        <taxon>Ascobolaceae</taxon>
        <taxon>Ascobolus</taxon>
    </lineage>
</organism>
<dbReference type="AlphaFoldDB" id="A0A3N4IC01"/>
<dbReference type="GO" id="GO:0005634">
    <property type="term" value="C:nucleus"/>
    <property type="evidence" value="ECO:0007669"/>
    <property type="project" value="UniProtKB-SubCell"/>
</dbReference>
<protein>
    <recommendedName>
        <fullName evidence="9">BZIP domain-containing protein</fullName>
    </recommendedName>
</protein>
<evidence type="ECO:0000256" key="8">
    <source>
        <dbReference type="SAM" id="MobiDB-lite"/>
    </source>
</evidence>